<gene>
    <name evidence="2" type="ORF">VP01_2409g1</name>
</gene>
<dbReference type="Proteomes" id="UP000037035">
    <property type="component" value="Unassembled WGS sequence"/>
</dbReference>
<dbReference type="VEuPathDB" id="FungiDB:VP01_2409g1"/>
<protein>
    <submittedName>
        <fullName evidence="2">Uncharacterized protein</fullName>
    </submittedName>
</protein>
<evidence type="ECO:0000313" key="3">
    <source>
        <dbReference type="Proteomes" id="UP000037035"/>
    </source>
</evidence>
<name>A0A0L6V7C4_9BASI</name>
<organism evidence="2 3">
    <name type="scientific">Puccinia sorghi</name>
    <dbReference type="NCBI Taxonomy" id="27349"/>
    <lineage>
        <taxon>Eukaryota</taxon>
        <taxon>Fungi</taxon>
        <taxon>Dikarya</taxon>
        <taxon>Basidiomycota</taxon>
        <taxon>Pucciniomycotina</taxon>
        <taxon>Pucciniomycetes</taxon>
        <taxon>Pucciniales</taxon>
        <taxon>Pucciniaceae</taxon>
        <taxon>Puccinia</taxon>
    </lineage>
</organism>
<comment type="caution">
    <text evidence="2">The sequence shown here is derived from an EMBL/GenBank/DDBJ whole genome shotgun (WGS) entry which is preliminary data.</text>
</comment>
<reference evidence="2 3" key="1">
    <citation type="submission" date="2015-08" db="EMBL/GenBank/DDBJ databases">
        <title>Next Generation Sequencing and Analysis of the Genome of Puccinia sorghi L Schw, the Causal Agent of Maize Common Rust.</title>
        <authorList>
            <person name="Rochi L."/>
            <person name="Burguener G."/>
            <person name="Darino M."/>
            <person name="Turjanski A."/>
            <person name="Kreff E."/>
            <person name="Dieguez M.J."/>
            <person name="Sacco F."/>
        </authorList>
    </citation>
    <scope>NUCLEOTIDE SEQUENCE [LARGE SCALE GENOMIC DNA]</scope>
    <source>
        <strain evidence="2 3">RO10H11247</strain>
    </source>
</reference>
<keyword evidence="1" id="KW-0812">Transmembrane</keyword>
<keyword evidence="3" id="KW-1185">Reference proteome</keyword>
<dbReference type="AlphaFoldDB" id="A0A0L6V7C4"/>
<feature type="transmembrane region" description="Helical" evidence="1">
    <location>
        <begin position="154"/>
        <end position="185"/>
    </location>
</feature>
<sequence length="405" mass="45754">MKSFLNPPVHLDGQCSWTFPILKFEHQNRLFSGAGFATPINWICNPHKFRQNFRCCRNPSSLSGACCNPQKLVCQFLGGCRTNSAFWSGCTSIIKNRGNPTTPSSHHNLGVSKKRKDRKMGVCKIVLFKNYIIKLYPGMTNKHQKKKKEKNEKWTVKLVILFFIFLHFVSCNFMCIIVLLCYLFVLRLLATFGQIQFTGVANSPLFSILISGEGQSVVQASSSVALNGLFYPSFRIPKPGAMMTHSYKEAPTPNPTGTGPGLKCLNTTGTLECELFSYYGFNQSGHWKSLSRCYWDTHQCLRSSGREVRTYVFFRQLNGKSSPVWPCRHKSSFPQILFLRTAKFWLSLNFLALSHYAFTPFFHDSLCKSACHSSLPCGLTNSNLNNSGAGTNYTVFTWNPQAKLE</sequence>
<keyword evidence="1" id="KW-1133">Transmembrane helix</keyword>
<keyword evidence="1" id="KW-0472">Membrane</keyword>
<dbReference type="EMBL" id="LAVV01007291">
    <property type="protein sequence ID" value="KNZ56412.1"/>
    <property type="molecule type" value="Genomic_DNA"/>
</dbReference>
<proteinExistence type="predicted"/>
<accession>A0A0L6V7C4</accession>
<evidence type="ECO:0000313" key="2">
    <source>
        <dbReference type="EMBL" id="KNZ56412.1"/>
    </source>
</evidence>
<evidence type="ECO:0000256" key="1">
    <source>
        <dbReference type="SAM" id="Phobius"/>
    </source>
</evidence>